<name>A0A8J4BA49_9CHLO</name>
<evidence type="ECO:0000256" key="1">
    <source>
        <dbReference type="SAM" id="MobiDB-lite"/>
    </source>
</evidence>
<dbReference type="PRINTS" id="PR01217">
    <property type="entry name" value="PRICHEXTENSN"/>
</dbReference>
<keyword evidence="2" id="KW-0812">Transmembrane</keyword>
<sequence length="1507" mass="161298">MPGLWFRSCQSYLPVGFRRLFELLLLISISIGIPGVLAMKRPAPPPPSPSIFSMALQGKLLYRTSGNWTLMVTLSNTYMLPSQPVIAAASGSSRAVPIGSWISLVCLLQSPSSRSCLSISGVKIDKVAAPAPTTNVTLKVLVMVLSLSASKECGSRGGANVTEVQNAFVGPNGYADYLKNCSYSRMLLDQRGVTVVSTLVPCSLDISTCNANAISDAGRLNLPSGLQAASFTHLVYVIPKGLAVVCGWVGLAEILGPQTWFSPDNVGIFSKGTVMQELLHNFGLYHSWKDGVEYEDYSTAMGSGDSCPSAPELWRLGWATPLAQLSSSTFPVATFKAFSLPATYMGPTGVIIKIQPDWLGTFYTKNVYLGFRVKAAGDTDLQDEFHQKLNVHELDKTIDNNFYAAGDPKASIIGSISPSSSVTYFNFKLHLLTGALSSNGNVIFLKLCRFVVGPDECMANNNGDSSTTLPLPPSPAPPSPPRASPPRRPSPPPPPPPPPPRAAPPPSSPQQQTPRTTLQGQLVYRTSGTWVLMAALDDVYRLPAQPIDPTTSTPVPSGSLVFLKCYLSSPGGRFCSSVADTRILDPVTPFPPQATNNATTLISALVMVMSLTRNSSSAECGSRSGAEVNDVRNAFLEPNGYADYFNNCSYGKMQFDRKALTVVSASVSCSNDILLCNLDSLSSAARQQLPSGVQATGFSSLIYVLPNGFASICGWVGQGELPGRQSWFTPDNFGIFEKATVVQEMLHNFGIYHAWRNGSEYGDYSTVMGFGDSCPSAPELWRLGWATPLAQLNSSSLPAATFKTYTLPATYLGPKGVLIRIQPDWLGVASYIKDVYLGLRTRAAAADRNLMDEFNGKLNIHEMRKEPAADSSFVSPGDPRASLIGVLDPGSALTLSSYKIYLVTGSLVNGGLAITVQICRFISAFQECTPEASLPRPQSLPPPNLRSSPPPFNKSPPPYKPPPYKPSPAPTSIPSSVAPKPPTPAPPPRPSSPSVTKLPPPSPPNKSPPPTPPPSPQPSPPLMLPPKPPPRNNGNVGPPSSLLRLPSPPPRPALPPPLSPSPPPSLASSKAKTISLKGQLVYQTTYSYGGWAVVSHQGRMYQLPVQPVDTIFKIPIPLGSSVYMTCYLSSAAPSSSGPAISSPSQRQQMCSSIAGARMTPAVMPMTSNITLSVLVMLVSFKASEECGSVPPGTNVVSIRNAFLAANGYVDFFRKCSYGKLTLDRDTLTVVSVVVPCSRDLNQCDETSISVAARKQISSSGIELASFSHLLYVLPKDFGSICGWAGISDIPGRQSWFSADSYGIFEKGTVMQKMLNNLGLYNAWRNGIEGTDSSTVMGFGDSCPSAPELWRLGWATPLAQLNSSSLPAATFKTYTLPATCLGPKDVLIRIQPDWLGVASYIKNVYLSLRVRASGDRDLADEFNGKLSIHELNKDMDNDVFISGDPRVSLVQVIDPGSEISFANYKLTVSTKPLVNGGNSIPVTLCRFNNRPDECTSSATLRPAVTDYI</sequence>
<evidence type="ECO:0000259" key="3">
    <source>
        <dbReference type="Pfam" id="PF05548"/>
    </source>
</evidence>
<protein>
    <recommendedName>
        <fullName evidence="3">Peptidase M11 gametolysin domain-containing protein</fullName>
    </recommendedName>
</protein>
<feature type="compositionally biased region" description="Pro residues" evidence="1">
    <location>
        <begin position="1046"/>
        <end position="1065"/>
    </location>
</feature>
<evidence type="ECO:0000313" key="4">
    <source>
        <dbReference type="EMBL" id="GIL54671.1"/>
    </source>
</evidence>
<feature type="compositionally biased region" description="Pro residues" evidence="1">
    <location>
        <begin position="938"/>
        <end position="971"/>
    </location>
</feature>
<feature type="domain" description="Peptidase M11 gametolysin" evidence="3">
    <location>
        <begin position="618"/>
        <end position="872"/>
    </location>
</feature>
<feature type="transmembrane region" description="Helical" evidence="2">
    <location>
        <begin position="20"/>
        <end position="39"/>
    </location>
</feature>
<feature type="compositionally biased region" description="Pro residues" evidence="1">
    <location>
        <begin position="470"/>
        <end position="508"/>
    </location>
</feature>
<proteinExistence type="predicted"/>
<feature type="compositionally biased region" description="Low complexity" evidence="1">
    <location>
        <begin position="1032"/>
        <end position="1045"/>
    </location>
</feature>
<keyword evidence="2" id="KW-1133">Transmembrane helix</keyword>
<dbReference type="InterPro" id="IPR008752">
    <property type="entry name" value="Peptidase_M11"/>
</dbReference>
<feature type="domain" description="Peptidase M11 gametolysin" evidence="3">
    <location>
        <begin position="1174"/>
        <end position="1456"/>
    </location>
</feature>
<gene>
    <name evidence="4" type="ORF">Vafri_10417</name>
</gene>
<evidence type="ECO:0000313" key="5">
    <source>
        <dbReference type="Proteomes" id="UP000747399"/>
    </source>
</evidence>
<dbReference type="EMBL" id="BNCO01000019">
    <property type="protein sequence ID" value="GIL54671.1"/>
    <property type="molecule type" value="Genomic_DNA"/>
</dbReference>
<feature type="region of interest" description="Disordered" evidence="1">
    <location>
        <begin position="931"/>
        <end position="1071"/>
    </location>
</feature>
<keyword evidence="2" id="KW-0472">Membrane</keyword>
<feature type="compositionally biased region" description="Pro residues" evidence="1">
    <location>
        <begin position="979"/>
        <end position="991"/>
    </location>
</feature>
<evidence type="ECO:0000256" key="2">
    <source>
        <dbReference type="SAM" id="Phobius"/>
    </source>
</evidence>
<reference evidence="4" key="1">
    <citation type="journal article" date="2021" name="Proc. Natl. Acad. Sci. U.S.A.">
        <title>Three genomes in the algal genus Volvox reveal the fate of a haploid sex-determining region after a transition to homothallism.</title>
        <authorList>
            <person name="Yamamoto K."/>
            <person name="Hamaji T."/>
            <person name="Kawai-Toyooka H."/>
            <person name="Matsuzaki R."/>
            <person name="Takahashi F."/>
            <person name="Nishimura Y."/>
            <person name="Kawachi M."/>
            <person name="Noguchi H."/>
            <person name="Minakuchi Y."/>
            <person name="Umen J.G."/>
            <person name="Toyoda A."/>
            <person name="Nozaki H."/>
        </authorList>
    </citation>
    <scope>NUCLEOTIDE SEQUENCE</scope>
    <source>
        <strain evidence="4">NIES-3780</strain>
    </source>
</reference>
<accession>A0A8J4BA49</accession>
<keyword evidence="5" id="KW-1185">Reference proteome</keyword>
<comment type="caution">
    <text evidence="4">The sequence shown here is derived from an EMBL/GenBank/DDBJ whole genome shotgun (WGS) entry which is preliminary data.</text>
</comment>
<feature type="region of interest" description="Disordered" evidence="1">
    <location>
        <begin position="461"/>
        <end position="517"/>
    </location>
</feature>
<organism evidence="4 5">
    <name type="scientific">Volvox africanus</name>
    <dbReference type="NCBI Taxonomy" id="51714"/>
    <lineage>
        <taxon>Eukaryota</taxon>
        <taxon>Viridiplantae</taxon>
        <taxon>Chlorophyta</taxon>
        <taxon>core chlorophytes</taxon>
        <taxon>Chlorophyceae</taxon>
        <taxon>CS clade</taxon>
        <taxon>Chlamydomonadales</taxon>
        <taxon>Volvocaceae</taxon>
        <taxon>Volvox</taxon>
    </lineage>
</organism>
<dbReference type="Pfam" id="PF05548">
    <property type="entry name" value="Peptidase_M11"/>
    <property type="match status" value="3"/>
</dbReference>
<dbReference type="Proteomes" id="UP000747399">
    <property type="component" value="Unassembled WGS sequence"/>
</dbReference>
<feature type="compositionally biased region" description="Pro residues" evidence="1">
    <location>
        <begin position="998"/>
        <end position="1031"/>
    </location>
</feature>
<feature type="domain" description="Peptidase M11 gametolysin" evidence="3">
    <location>
        <begin position="139"/>
        <end position="423"/>
    </location>
</feature>